<name>A0AAD5T1M8_9FUNG</name>
<protein>
    <submittedName>
        <fullName evidence="2">Uncharacterized protein</fullName>
    </submittedName>
</protein>
<organism evidence="2 3">
    <name type="scientific">Physocladia obscura</name>
    <dbReference type="NCBI Taxonomy" id="109957"/>
    <lineage>
        <taxon>Eukaryota</taxon>
        <taxon>Fungi</taxon>
        <taxon>Fungi incertae sedis</taxon>
        <taxon>Chytridiomycota</taxon>
        <taxon>Chytridiomycota incertae sedis</taxon>
        <taxon>Chytridiomycetes</taxon>
        <taxon>Chytridiales</taxon>
        <taxon>Chytriomycetaceae</taxon>
        <taxon>Physocladia</taxon>
    </lineage>
</organism>
<gene>
    <name evidence="2" type="ORF">HK100_011261</name>
</gene>
<reference evidence="2" key="1">
    <citation type="submission" date="2020-05" db="EMBL/GenBank/DDBJ databases">
        <title>Phylogenomic resolution of chytrid fungi.</title>
        <authorList>
            <person name="Stajich J.E."/>
            <person name="Amses K."/>
            <person name="Simmons R."/>
            <person name="Seto K."/>
            <person name="Myers J."/>
            <person name="Bonds A."/>
            <person name="Quandt C.A."/>
            <person name="Barry K."/>
            <person name="Liu P."/>
            <person name="Grigoriev I."/>
            <person name="Longcore J.E."/>
            <person name="James T.Y."/>
        </authorList>
    </citation>
    <scope>NUCLEOTIDE SEQUENCE</scope>
    <source>
        <strain evidence="2">JEL0513</strain>
    </source>
</reference>
<dbReference type="AlphaFoldDB" id="A0AAD5T1M8"/>
<evidence type="ECO:0000313" key="2">
    <source>
        <dbReference type="EMBL" id="KAJ3124343.1"/>
    </source>
</evidence>
<proteinExistence type="predicted"/>
<feature type="compositionally biased region" description="Polar residues" evidence="1">
    <location>
        <begin position="21"/>
        <end position="49"/>
    </location>
</feature>
<dbReference type="EMBL" id="JADGJH010000676">
    <property type="protein sequence ID" value="KAJ3124343.1"/>
    <property type="molecule type" value="Genomic_DNA"/>
</dbReference>
<sequence>MSAMEIEHPKPQQPSPPLRHTGNSSAAKRSRDSSPTSKRQVATVVSSGPNGSETVRRYLFGTTGFRAVAALAAPVLPITSGASILDSDTVFIGNVAPLSPAHISEERSDILVSVKLFLPHSSSSSTTIANALRDSLKSASYLLKTETINMLTIELPPPHSADHRWDVPSNLSDLPARTRKTPRLLAPTTGTDDNNDISLWKTTIMIACSEFGVSNVAVSSAIPARLASFLAVVEDRGESFDGIVLDLPRGGSTGGVRKIVETENVSLVREVELVGKEYGVRVMVSNDGQDGLPACTFKTVVERLNARRKEQQSEGGENCCDDVSVESVTQDWVAKYTCFDSQRSVLLQHGYLVMGSTIL</sequence>
<feature type="region of interest" description="Disordered" evidence="1">
    <location>
        <begin position="1"/>
        <end position="49"/>
    </location>
</feature>
<evidence type="ECO:0000256" key="1">
    <source>
        <dbReference type="SAM" id="MobiDB-lite"/>
    </source>
</evidence>
<evidence type="ECO:0000313" key="3">
    <source>
        <dbReference type="Proteomes" id="UP001211907"/>
    </source>
</evidence>
<comment type="caution">
    <text evidence="2">The sequence shown here is derived from an EMBL/GenBank/DDBJ whole genome shotgun (WGS) entry which is preliminary data.</text>
</comment>
<dbReference type="Proteomes" id="UP001211907">
    <property type="component" value="Unassembled WGS sequence"/>
</dbReference>
<keyword evidence="3" id="KW-1185">Reference proteome</keyword>
<accession>A0AAD5T1M8</accession>
<feature type="compositionally biased region" description="Basic and acidic residues" evidence="1">
    <location>
        <begin position="1"/>
        <end position="10"/>
    </location>
</feature>